<organism evidence="2 3">
    <name type="scientific">Xanthoceras sorbifolium</name>
    <dbReference type="NCBI Taxonomy" id="99658"/>
    <lineage>
        <taxon>Eukaryota</taxon>
        <taxon>Viridiplantae</taxon>
        <taxon>Streptophyta</taxon>
        <taxon>Embryophyta</taxon>
        <taxon>Tracheophyta</taxon>
        <taxon>Spermatophyta</taxon>
        <taxon>Magnoliopsida</taxon>
        <taxon>eudicotyledons</taxon>
        <taxon>Gunneridae</taxon>
        <taxon>Pentapetalae</taxon>
        <taxon>rosids</taxon>
        <taxon>malvids</taxon>
        <taxon>Sapindales</taxon>
        <taxon>Sapindaceae</taxon>
        <taxon>Xanthoceroideae</taxon>
        <taxon>Xanthoceras</taxon>
    </lineage>
</organism>
<gene>
    <name evidence="2" type="ORF">JRO89_XS01G0021000</name>
</gene>
<sequence length="153" mass="17092">MVCTAVNLLSEIGKLMNLKENFSHCFDSKVGWGCHDFMPLKDINGPFNGYLKDDTSIVEVEFDVISSFKSGVMATAKFDVEKFNGENDFSLWRVKMLVHQGLAKALKGKDALPKSMSDKDKDDILEKAHSAILLSLDDEILREVSEEDTATKL</sequence>
<name>A0ABQ8IHV0_9ROSI</name>
<evidence type="ECO:0000259" key="1">
    <source>
        <dbReference type="PROSITE" id="PS50144"/>
    </source>
</evidence>
<dbReference type="InterPro" id="IPR008974">
    <property type="entry name" value="TRAF-like"/>
</dbReference>
<comment type="caution">
    <text evidence="2">The sequence shown here is derived from an EMBL/GenBank/DDBJ whole genome shotgun (WGS) entry which is preliminary data.</text>
</comment>
<dbReference type="InterPro" id="IPR002083">
    <property type="entry name" value="MATH/TRAF_dom"/>
</dbReference>
<evidence type="ECO:0000313" key="2">
    <source>
        <dbReference type="EMBL" id="KAH7576242.1"/>
    </source>
</evidence>
<dbReference type="SUPFAM" id="SSF49599">
    <property type="entry name" value="TRAF domain-like"/>
    <property type="match status" value="1"/>
</dbReference>
<dbReference type="EMBL" id="JAFEMO010000001">
    <property type="protein sequence ID" value="KAH7576242.1"/>
    <property type="molecule type" value="Genomic_DNA"/>
</dbReference>
<dbReference type="Pfam" id="PF22486">
    <property type="entry name" value="MATH_2"/>
    <property type="match status" value="1"/>
</dbReference>
<dbReference type="PROSITE" id="PS50144">
    <property type="entry name" value="MATH"/>
    <property type="match status" value="1"/>
</dbReference>
<protein>
    <recommendedName>
        <fullName evidence="1">MATH domain-containing protein</fullName>
    </recommendedName>
</protein>
<dbReference type="Gene3D" id="2.60.210.10">
    <property type="entry name" value="Apoptosis, Tumor Necrosis Factor Receptor Associated Protein 2, Chain A"/>
    <property type="match status" value="1"/>
</dbReference>
<feature type="domain" description="MATH" evidence="1">
    <location>
        <begin position="1"/>
        <end position="62"/>
    </location>
</feature>
<dbReference type="CDD" id="cd00121">
    <property type="entry name" value="MATH"/>
    <property type="match status" value="1"/>
</dbReference>
<proteinExistence type="predicted"/>
<dbReference type="Proteomes" id="UP000827721">
    <property type="component" value="Unassembled WGS sequence"/>
</dbReference>
<evidence type="ECO:0000313" key="3">
    <source>
        <dbReference type="Proteomes" id="UP000827721"/>
    </source>
</evidence>
<keyword evidence="3" id="KW-1185">Reference proteome</keyword>
<accession>A0ABQ8IHV0</accession>
<reference evidence="2 3" key="1">
    <citation type="submission" date="2021-02" db="EMBL/GenBank/DDBJ databases">
        <title>Plant Genome Project.</title>
        <authorList>
            <person name="Zhang R.-G."/>
        </authorList>
    </citation>
    <scope>NUCLEOTIDE SEQUENCE [LARGE SCALE GENOMIC DNA]</scope>
    <source>
        <tissue evidence="2">Leaves</tissue>
    </source>
</reference>